<name>A0A1Y6CB34_9BACT</name>
<keyword evidence="4" id="KW-0862">Zinc</keyword>
<dbReference type="InterPro" id="IPR024079">
    <property type="entry name" value="MetalloPept_cat_dom_sf"/>
</dbReference>
<protein>
    <recommendedName>
        <fullName evidence="5">Peptidase M10 metallopeptidase domain-containing protein</fullName>
    </recommendedName>
</protein>
<dbReference type="GO" id="GO:0031012">
    <property type="term" value="C:extracellular matrix"/>
    <property type="evidence" value="ECO:0007669"/>
    <property type="project" value="InterPro"/>
</dbReference>
<evidence type="ECO:0000259" key="5">
    <source>
        <dbReference type="Pfam" id="PF00413"/>
    </source>
</evidence>
<dbReference type="Proteomes" id="UP000192907">
    <property type="component" value="Unassembled WGS sequence"/>
</dbReference>
<organism evidence="6 7">
    <name type="scientific">Pseudobacteriovorax antillogorgiicola</name>
    <dbReference type="NCBI Taxonomy" id="1513793"/>
    <lineage>
        <taxon>Bacteria</taxon>
        <taxon>Pseudomonadati</taxon>
        <taxon>Bdellovibrionota</taxon>
        <taxon>Oligoflexia</taxon>
        <taxon>Oligoflexales</taxon>
        <taxon>Pseudobacteriovoracaceae</taxon>
        <taxon>Pseudobacteriovorax</taxon>
    </lineage>
</organism>
<dbReference type="GO" id="GO:0006508">
    <property type="term" value="P:proteolysis"/>
    <property type="evidence" value="ECO:0007669"/>
    <property type="project" value="UniProtKB-KW"/>
</dbReference>
<proteinExistence type="predicted"/>
<dbReference type="RefSeq" id="WP_132322070.1">
    <property type="nucleotide sequence ID" value="NZ_FWZT01000017.1"/>
</dbReference>
<dbReference type="SUPFAM" id="SSF55486">
    <property type="entry name" value="Metalloproteases ('zincins'), catalytic domain"/>
    <property type="match status" value="1"/>
</dbReference>
<evidence type="ECO:0000256" key="3">
    <source>
        <dbReference type="ARBA" id="ARBA00022801"/>
    </source>
</evidence>
<dbReference type="GO" id="GO:0004222">
    <property type="term" value="F:metalloendopeptidase activity"/>
    <property type="evidence" value="ECO:0007669"/>
    <property type="project" value="InterPro"/>
</dbReference>
<evidence type="ECO:0000313" key="7">
    <source>
        <dbReference type="Proteomes" id="UP000192907"/>
    </source>
</evidence>
<dbReference type="GO" id="GO:0008270">
    <property type="term" value="F:zinc ion binding"/>
    <property type="evidence" value="ECO:0007669"/>
    <property type="project" value="InterPro"/>
</dbReference>
<dbReference type="EMBL" id="FWZT01000017">
    <property type="protein sequence ID" value="SMF55105.1"/>
    <property type="molecule type" value="Genomic_DNA"/>
</dbReference>
<dbReference type="Gene3D" id="3.40.390.10">
    <property type="entry name" value="Collagenase (Catalytic Domain)"/>
    <property type="match status" value="1"/>
</dbReference>
<dbReference type="Pfam" id="PF00413">
    <property type="entry name" value="Peptidase_M10"/>
    <property type="match status" value="1"/>
</dbReference>
<evidence type="ECO:0000313" key="6">
    <source>
        <dbReference type="EMBL" id="SMF55105.1"/>
    </source>
</evidence>
<sequence length="375" mass="43582">MLYQTLASSTLLAAQVMGSWSSGGGKILQDERNPWFLKRHGSIYYCIVNEQSKSGLSDDEANTSIRESYFWWQDQFRLGSYPEQSYYLAENEIQQIACDNEAHSPDIIFQFAWLSERQRDYLSSPEKFVSIAVRTSYDAQLMKGKGFIYVRPQGSFHDNKAHINWQDKAKLNAVLSHEWGHVFGIPHSNTTNKVMSRDFVESIVLNQNELHWQNNVFIVNKNPLGDLPRFGCYADFTRKDAVSHFFGIFEPWDCLGFKLNSKSIEIWISHSHNVFHGGRPIGEIRFLHESRQLIPVDRIWFPDQQTQFQVSERRFWGPAYKIREVSGTYRKYGDPYQRPVGLILDPSKDDPLFRDLKISGILDGRFIVNVLHELK</sequence>
<evidence type="ECO:0000256" key="2">
    <source>
        <dbReference type="ARBA" id="ARBA00022723"/>
    </source>
</evidence>
<keyword evidence="3" id="KW-0378">Hydrolase</keyword>
<evidence type="ECO:0000256" key="1">
    <source>
        <dbReference type="ARBA" id="ARBA00022670"/>
    </source>
</evidence>
<evidence type="ECO:0000256" key="4">
    <source>
        <dbReference type="ARBA" id="ARBA00022833"/>
    </source>
</evidence>
<keyword evidence="2" id="KW-0479">Metal-binding</keyword>
<accession>A0A1Y6CB34</accession>
<keyword evidence="1" id="KW-0645">Protease</keyword>
<dbReference type="AlphaFoldDB" id="A0A1Y6CB34"/>
<gene>
    <name evidence="6" type="ORF">SAMN06296036_11778</name>
</gene>
<feature type="domain" description="Peptidase M10 metallopeptidase" evidence="5">
    <location>
        <begin position="42"/>
        <end position="199"/>
    </location>
</feature>
<dbReference type="InterPro" id="IPR001818">
    <property type="entry name" value="Pept_M10_metallopeptidase"/>
</dbReference>
<keyword evidence="7" id="KW-1185">Reference proteome</keyword>
<reference evidence="7" key="1">
    <citation type="submission" date="2017-04" db="EMBL/GenBank/DDBJ databases">
        <authorList>
            <person name="Varghese N."/>
            <person name="Submissions S."/>
        </authorList>
    </citation>
    <scope>NUCLEOTIDE SEQUENCE [LARGE SCALE GENOMIC DNA]</scope>
    <source>
        <strain evidence="7">RKEM611</strain>
    </source>
</reference>